<feature type="transmembrane region" description="Helical" evidence="5">
    <location>
        <begin position="27"/>
        <end position="47"/>
    </location>
</feature>
<organism evidence="7 8">
    <name type="scientific">Myodes glareolus</name>
    <name type="common">Bank vole</name>
    <name type="synonym">Clethrionomys glareolus</name>
    <dbReference type="NCBI Taxonomy" id="447135"/>
    <lineage>
        <taxon>Eukaryota</taxon>
        <taxon>Metazoa</taxon>
        <taxon>Chordata</taxon>
        <taxon>Craniata</taxon>
        <taxon>Vertebrata</taxon>
        <taxon>Euteleostomi</taxon>
        <taxon>Mammalia</taxon>
        <taxon>Eutheria</taxon>
        <taxon>Euarchontoglires</taxon>
        <taxon>Glires</taxon>
        <taxon>Rodentia</taxon>
        <taxon>Myomorpha</taxon>
        <taxon>Muroidea</taxon>
        <taxon>Cricetidae</taxon>
        <taxon>Arvicolinae</taxon>
        <taxon>Myodes</taxon>
    </lineage>
</organism>
<dbReference type="PANTHER" id="PTHR19229:SF250">
    <property type="entry name" value="ABC TRANSPORTER DOMAIN-CONTAINING PROTEIN-RELATED"/>
    <property type="match status" value="1"/>
</dbReference>
<feature type="transmembrane region" description="Helical" evidence="5">
    <location>
        <begin position="105"/>
        <end position="126"/>
    </location>
</feature>
<feature type="domain" description="ABC-2 type transporter transmembrane" evidence="6">
    <location>
        <begin position="21"/>
        <end position="211"/>
    </location>
</feature>
<gene>
    <name evidence="7" type="ORF">U0070_017649</name>
</gene>
<evidence type="ECO:0000256" key="3">
    <source>
        <dbReference type="ARBA" id="ARBA00022989"/>
    </source>
</evidence>
<evidence type="ECO:0000259" key="6">
    <source>
        <dbReference type="Pfam" id="PF12698"/>
    </source>
</evidence>
<feature type="non-terminal residue" evidence="7">
    <location>
        <position position="1"/>
    </location>
</feature>
<keyword evidence="8" id="KW-1185">Reference proteome</keyword>
<feature type="transmembrane region" description="Helical" evidence="5">
    <location>
        <begin position="146"/>
        <end position="166"/>
    </location>
</feature>
<dbReference type="EMBL" id="JBBHLL010000004">
    <property type="protein sequence ID" value="KAK7834463.1"/>
    <property type="molecule type" value="Genomic_DNA"/>
</dbReference>
<dbReference type="InterPro" id="IPR026082">
    <property type="entry name" value="ABCA"/>
</dbReference>
<protein>
    <recommendedName>
        <fullName evidence="6">ABC-2 type transporter transmembrane domain-containing protein</fullName>
    </recommendedName>
</protein>
<keyword evidence="2 5" id="KW-0812">Transmembrane</keyword>
<reference evidence="7 8" key="1">
    <citation type="journal article" date="2023" name="bioRxiv">
        <title>Conserved and derived expression patterns and positive selection on dental genes reveal complex evolutionary context of ever-growing rodent molars.</title>
        <authorList>
            <person name="Calamari Z.T."/>
            <person name="Song A."/>
            <person name="Cohen E."/>
            <person name="Akter M."/>
            <person name="Roy R.D."/>
            <person name="Hallikas O."/>
            <person name="Christensen M.M."/>
            <person name="Li P."/>
            <person name="Marangoni P."/>
            <person name="Jernvall J."/>
            <person name="Klein O.D."/>
        </authorList>
    </citation>
    <scope>NUCLEOTIDE SEQUENCE [LARGE SCALE GENOMIC DNA]</scope>
    <source>
        <strain evidence="7">V071</strain>
    </source>
</reference>
<evidence type="ECO:0000256" key="5">
    <source>
        <dbReference type="SAM" id="Phobius"/>
    </source>
</evidence>
<proteinExistence type="predicted"/>
<keyword evidence="3 5" id="KW-1133">Transmembrane helix</keyword>
<comment type="caution">
    <text evidence="7">The sequence shown here is derived from an EMBL/GenBank/DDBJ whole genome shotgun (WGS) entry which is preliminary data.</text>
</comment>
<sequence length="349" mass="39571">ITLYSHPYGGALLNEDKILESIRQCGVALCIVLGFSILSASIGSSVVRDRVTGAKRLQHISGLGYRTYWLINFLYDMLFYLVSVCLCVAIIAAFQLTAFTFRENLVATALLLALFGKITMISLLLLRYAMIPWMYLISRIFPSSDVAFISYISLNFIFGLCTMLMTAMPRLLAIISKSQNLQKIYNVLKWVFTIFPQFCLGQGLIELCYNQIKYDLTHNFGIDSYVSPFEMNFLGWIFVELTLQGTVLLLLRILVHGDLLRWPRVRSTPQDTVKSVKDIDVEKEQTRVLEGRTGGDILVLCNLTKSYRSVFRRKTTAVHDLSLAIPRGELWLMKIDIANQMSFSSGTFS</sequence>
<dbReference type="AlphaFoldDB" id="A0AAW0K6D1"/>
<feature type="transmembrane region" description="Helical" evidence="5">
    <location>
        <begin position="67"/>
        <end position="93"/>
    </location>
</feature>
<evidence type="ECO:0000256" key="4">
    <source>
        <dbReference type="ARBA" id="ARBA00023136"/>
    </source>
</evidence>
<dbReference type="Proteomes" id="UP001488838">
    <property type="component" value="Unassembled WGS sequence"/>
</dbReference>
<name>A0AAW0K6D1_MYOGA</name>
<dbReference type="GO" id="GO:0005319">
    <property type="term" value="F:lipid transporter activity"/>
    <property type="evidence" value="ECO:0007669"/>
    <property type="project" value="TreeGrafter"/>
</dbReference>
<evidence type="ECO:0000313" key="7">
    <source>
        <dbReference type="EMBL" id="KAK7834463.1"/>
    </source>
</evidence>
<dbReference type="InterPro" id="IPR013525">
    <property type="entry name" value="ABC2_TM"/>
</dbReference>
<dbReference type="PANTHER" id="PTHR19229">
    <property type="entry name" value="ATP-BINDING CASSETTE TRANSPORTER SUBFAMILY A ABCA"/>
    <property type="match status" value="1"/>
</dbReference>
<keyword evidence="4 5" id="KW-0472">Membrane</keyword>
<evidence type="ECO:0000256" key="1">
    <source>
        <dbReference type="ARBA" id="ARBA00004141"/>
    </source>
</evidence>
<dbReference type="Pfam" id="PF12698">
    <property type="entry name" value="ABC2_membrane_3"/>
    <property type="match status" value="1"/>
</dbReference>
<evidence type="ECO:0000313" key="8">
    <source>
        <dbReference type="Proteomes" id="UP001488838"/>
    </source>
</evidence>
<comment type="subcellular location">
    <subcellularLocation>
        <location evidence="1">Membrane</location>
        <topology evidence="1">Multi-pass membrane protein</topology>
    </subcellularLocation>
</comment>
<evidence type="ECO:0000256" key="2">
    <source>
        <dbReference type="ARBA" id="ARBA00022692"/>
    </source>
</evidence>
<dbReference type="GO" id="GO:0016020">
    <property type="term" value="C:membrane"/>
    <property type="evidence" value="ECO:0007669"/>
    <property type="project" value="UniProtKB-SubCell"/>
</dbReference>
<accession>A0AAW0K6D1</accession>
<feature type="transmembrane region" description="Helical" evidence="5">
    <location>
        <begin position="233"/>
        <end position="255"/>
    </location>
</feature>
<dbReference type="GO" id="GO:0140359">
    <property type="term" value="F:ABC-type transporter activity"/>
    <property type="evidence" value="ECO:0007669"/>
    <property type="project" value="InterPro"/>
</dbReference>